<feature type="domain" description="Major facilitator superfamily (MFS) profile" evidence="9">
    <location>
        <begin position="12"/>
        <end position="463"/>
    </location>
</feature>
<gene>
    <name evidence="10" type="ORF">ACFPH6_20585</name>
</gene>
<evidence type="ECO:0000313" key="10">
    <source>
        <dbReference type="EMBL" id="MFC4466894.1"/>
    </source>
</evidence>
<evidence type="ECO:0000256" key="5">
    <source>
        <dbReference type="ARBA" id="ARBA00022989"/>
    </source>
</evidence>
<feature type="transmembrane region" description="Helical" evidence="8">
    <location>
        <begin position="140"/>
        <end position="159"/>
    </location>
</feature>
<keyword evidence="4 8" id="KW-0812">Transmembrane</keyword>
<proteinExistence type="predicted"/>
<organism evidence="10 11">
    <name type="scientific">Streptomyces xiangluensis</name>
    <dbReference type="NCBI Taxonomy" id="2665720"/>
    <lineage>
        <taxon>Bacteria</taxon>
        <taxon>Bacillati</taxon>
        <taxon>Actinomycetota</taxon>
        <taxon>Actinomycetes</taxon>
        <taxon>Kitasatosporales</taxon>
        <taxon>Streptomycetaceae</taxon>
        <taxon>Streptomyces</taxon>
    </lineage>
</organism>
<feature type="transmembrane region" description="Helical" evidence="8">
    <location>
        <begin position="300"/>
        <end position="321"/>
    </location>
</feature>
<feature type="transmembrane region" description="Helical" evidence="8">
    <location>
        <begin position="394"/>
        <end position="419"/>
    </location>
</feature>
<evidence type="ECO:0000256" key="6">
    <source>
        <dbReference type="ARBA" id="ARBA00023136"/>
    </source>
</evidence>
<dbReference type="InterPro" id="IPR011701">
    <property type="entry name" value="MFS"/>
</dbReference>
<feature type="transmembrane region" description="Helical" evidence="8">
    <location>
        <begin position="78"/>
        <end position="97"/>
    </location>
</feature>
<keyword evidence="2" id="KW-0813">Transport</keyword>
<dbReference type="InterPro" id="IPR020846">
    <property type="entry name" value="MFS_dom"/>
</dbReference>
<feature type="transmembrane region" description="Helical" evidence="8">
    <location>
        <begin position="199"/>
        <end position="219"/>
    </location>
</feature>
<evidence type="ECO:0000256" key="3">
    <source>
        <dbReference type="ARBA" id="ARBA00022475"/>
    </source>
</evidence>
<keyword evidence="3" id="KW-1003">Cell membrane</keyword>
<keyword evidence="7" id="KW-0046">Antibiotic resistance</keyword>
<dbReference type="EMBL" id="JBHSFG010000031">
    <property type="protein sequence ID" value="MFC4466894.1"/>
    <property type="molecule type" value="Genomic_DNA"/>
</dbReference>
<feature type="transmembrane region" description="Helical" evidence="8">
    <location>
        <begin position="268"/>
        <end position="288"/>
    </location>
</feature>
<accession>A0ABV8YNM7</accession>
<dbReference type="Gene3D" id="1.20.1720.10">
    <property type="entry name" value="Multidrug resistance protein D"/>
    <property type="match status" value="1"/>
</dbReference>
<feature type="transmembrane region" description="Helical" evidence="8">
    <location>
        <begin position="231"/>
        <end position="248"/>
    </location>
</feature>
<evidence type="ECO:0000256" key="2">
    <source>
        <dbReference type="ARBA" id="ARBA00022448"/>
    </source>
</evidence>
<feature type="transmembrane region" description="Helical" evidence="8">
    <location>
        <begin position="12"/>
        <end position="36"/>
    </location>
</feature>
<feature type="transmembrane region" description="Helical" evidence="8">
    <location>
        <begin position="333"/>
        <end position="353"/>
    </location>
</feature>
<evidence type="ECO:0000256" key="7">
    <source>
        <dbReference type="ARBA" id="ARBA00023251"/>
    </source>
</evidence>
<reference evidence="11" key="1">
    <citation type="journal article" date="2019" name="Int. J. Syst. Evol. Microbiol.">
        <title>The Global Catalogue of Microorganisms (GCM) 10K type strain sequencing project: providing services to taxonomists for standard genome sequencing and annotation.</title>
        <authorList>
            <consortium name="The Broad Institute Genomics Platform"/>
            <consortium name="The Broad Institute Genome Sequencing Center for Infectious Disease"/>
            <person name="Wu L."/>
            <person name="Ma J."/>
        </authorList>
    </citation>
    <scope>NUCLEOTIDE SEQUENCE [LARGE SCALE GENOMIC DNA]</scope>
    <source>
        <strain evidence="11">DT43</strain>
    </source>
</reference>
<feature type="transmembrane region" description="Helical" evidence="8">
    <location>
        <begin position="103"/>
        <end position="128"/>
    </location>
</feature>
<dbReference type="InterPro" id="IPR036259">
    <property type="entry name" value="MFS_trans_sf"/>
</dbReference>
<keyword evidence="5 8" id="KW-1133">Transmembrane helix</keyword>
<feature type="transmembrane region" description="Helical" evidence="8">
    <location>
        <begin position="48"/>
        <end position="66"/>
    </location>
</feature>
<comment type="subcellular location">
    <subcellularLocation>
        <location evidence="1">Cell membrane</location>
        <topology evidence="1">Multi-pass membrane protein</topology>
    </subcellularLocation>
</comment>
<evidence type="ECO:0000256" key="1">
    <source>
        <dbReference type="ARBA" id="ARBA00004651"/>
    </source>
</evidence>
<evidence type="ECO:0000256" key="4">
    <source>
        <dbReference type="ARBA" id="ARBA00022692"/>
    </source>
</evidence>
<dbReference type="PROSITE" id="PS50850">
    <property type="entry name" value="MFS"/>
    <property type="match status" value="1"/>
</dbReference>
<dbReference type="Pfam" id="PF07690">
    <property type="entry name" value="MFS_1"/>
    <property type="match status" value="1"/>
</dbReference>
<comment type="caution">
    <text evidence="10">The sequence shown here is derived from an EMBL/GenBank/DDBJ whole genome shotgun (WGS) entry which is preliminary data.</text>
</comment>
<keyword evidence="6 8" id="KW-0472">Membrane</keyword>
<dbReference type="PANTHER" id="PTHR42718:SF46">
    <property type="entry name" value="BLR6921 PROTEIN"/>
    <property type="match status" value="1"/>
</dbReference>
<dbReference type="CDD" id="cd17321">
    <property type="entry name" value="MFS_MMR_MDR_like"/>
    <property type="match status" value="1"/>
</dbReference>
<dbReference type="Gene3D" id="1.20.1250.20">
    <property type="entry name" value="MFS general substrate transporter like domains"/>
    <property type="match status" value="1"/>
</dbReference>
<dbReference type="SUPFAM" id="SSF103473">
    <property type="entry name" value="MFS general substrate transporter"/>
    <property type="match status" value="1"/>
</dbReference>
<feature type="transmembrane region" description="Helical" evidence="8">
    <location>
        <begin position="439"/>
        <end position="459"/>
    </location>
</feature>
<feature type="transmembrane region" description="Helical" evidence="8">
    <location>
        <begin position="165"/>
        <end position="187"/>
    </location>
</feature>
<protein>
    <submittedName>
        <fullName evidence="10">MFS transporter</fullName>
    </submittedName>
</protein>
<evidence type="ECO:0000313" key="11">
    <source>
        <dbReference type="Proteomes" id="UP001596012"/>
    </source>
</evidence>
<dbReference type="PANTHER" id="PTHR42718">
    <property type="entry name" value="MAJOR FACILITATOR SUPERFAMILY MULTIDRUG TRANSPORTER MFSC"/>
    <property type="match status" value="1"/>
</dbReference>
<dbReference type="Proteomes" id="UP001596012">
    <property type="component" value="Unassembled WGS sequence"/>
</dbReference>
<evidence type="ECO:0000259" key="9">
    <source>
        <dbReference type="PROSITE" id="PS50850"/>
    </source>
</evidence>
<sequence length="479" mass="48837">MTDRRVAPRRQVLGLLATAFFMTILDGTILFAALPSIKEDLGLAEADAQWTVTAYALAFSGLLLFCGRAADLLGRRSVFLAGVVLRVASSLLCGLAWSSEVLIAARALQGVSAAVIAPAALSMVMTIFPEGPERNRALGVWGGLGGVGATAGLLLGGVITDEFGWPWVFLINVPVGIGVLILAPFLLRESRDPGRARGFDTAGAVTVTAALVLLVYAIVTVPEAGWVSGRTAGLLLAAAVLVGLFVLVERRSAVPLVPLRILRSPSLVGGNLVILFAGMAVDGVLITLTSYVQHVLDWSAMRFGLLAAVMTVASVAGALVSQRLATGFGVRHVAAAGTVLLGAACMLLTWAVGDGGSTDVVLIALLIFGAGMGAAFVCSQIAALTGVAEREAGLAAGFVDTSFAIGTALGLAVCSSVALTRAQAVGGPALPALIEGHRAAFGVAVVFAVLGLAAALTLLGRTDRLSQARQKGAPALTRE</sequence>
<dbReference type="RefSeq" id="WP_386343735.1">
    <property type="nucleotide sequence ID" value="NZ_JBHSFG010000031.1"/>
</dbReference>
<evidence type="ECO:0000256" key="8">
    <source>
        <dbReference type="SAM" id="Phobius"/>
    </source>
</evidence>
<feature type="transmembrane region" description="Helical" evidence="8">
    <location>
        <begin position="359"/>
        <end position="382"/>
    </location>
</feature>
<name>A0ABV8YNM7_9ACTN</name>
<keyword evidence="11" id="KW-1185">Reference proteome</keyword>